<reference evidence="1" key="2">
    <citation type="submission" date="2019-01" db="UniProtKB">
        <authorList>
            <consortium name="EnsemblPlants"/>
        </authorList>
    </citation>
    <scope>IDENTIFICATION</scope>
    <source>
        <strain evidence="1">cv. Heinz 1706</strain>
    </source>
</reference>
<dbReference type="AlphaFoldDB" id="A0A3Q7IV61"/>
<dbReference type="Gramene" id="Solyc09g014410.3.1">
    <property type="protein sequence ID" value="Solyc09g014410.3.1"/>
    <property type="gene ID" value="Solyc09g014410.3"/>
</dbReference>
<name>A0A3Q7IV61_SOLLC</name>
<evidence type="ECO:0000313" key="2">
    <source>
        <dbReference type="Proteomes" id="UP000004994"/>
    </source>
</evidence>
<reference evidence="1" key="1">
    <citation type="journal article" date="2012" name="Nature">
        <title>The tomato genome sequence provides insights into fleshy fruit evolution.</title>
        <authorList>
            <consortium name="Tomato Genome Consortium"/>
        </authorList>
    </citation>
    <scope>NUCLEOTIDE SEQUENCE [LARGE SCALE GENOMIC DNA]</scope>
    <source>
        <strain evidence="1">cv. Heinz 1706</strain>
    </source>
</reference>
<gene>
    <name evidence="1" type="primary">LOC101250724</name>
</gene>
<organism evidence="1">
    <name type="scientific">Solanum lycopersicum</name>
    <name type="common">Tomato</name>
    <name type="synonym">Lycopersicon esculentum</name>
    <dbReference type="NCBI Taxonomy" id="4081"/>
    <lineage>
        <taxon>Eukaryota</taxon>
        <taxon>Viridiplantae</taxon>
        <taxon>Streptophyta</taxon>
        <taxon>Embryophyta</taxon>
        <taxon>Tracheophyta</taxon>
        <taxon>Spermatophyta</taxon>
        <taxon>Magnoliopsida</taxon>
        <taxon>eudicotyledons</taxon>
        <taxon>Gunneridae</taxon>
        <taxon>Pentapetalae</taxon>
        <taxon>asterids</taxon>
        <taxon>lamiids</taxon>
        <taxon>Solanales</taxon>
        <taxon>Solanaceae</taxon>
        <taxon>Solanoideae</taxon>
        <taxon>Solaneae</taxon>
        <taxon>Solanum</taxon>
        <taxon>Solanum subgen. Lycopersicon</taxon>
    </lineage>
</organism>
<dbReference type="PaxDb" id="4081-Solyc09g014410.2.1"/>
<protein>
    <submittedName>
        <fullName evidence="1">Uncharacterized protein</fullName>
    </submittedName>
</protein>
<accession>A0A3Q7IV61</accession>
<dbReference type="InParanoid" id="A0A3Q7IV61"/>
<dbReference type="Proteomes" id="UP000004994">
    <property type="component" value="Chromosome 9"/>
</dbReference>
<keyword evidence="2" id="KW-1185">Reference proteome</keyword>
<sequence length="40" mass="4721">MELNDPKPVIFLKVTLHTKQNSWAASLEIFRVWMVVCVYL</sequence>
<proteinExistence type="predicted"/>
<dbReference type="EnsemblPlants" id="Solyc09g014410.3.1">
    <property type="protein sequence ID" value="Solyc09g014410.3.1"/>
    <property type="gene ID" value="Solyc09g014410.3"/>
</dbReference>
<evidence type="ECO:0000313" key="1">
    <source>
        <dbReference type="EnsemblPlants" id="Solyc09g014410.3.1"/>
    </source>
</evidence>